<dbReference type="CDD" id="cd19677">
    <property type="entry name" value="UBR-box_UBR7"/>
    <property type="match status" value="1"/>
</dbReference>
<dbReference type="EMBL" id="SELW01000040">
    <property type="protein sequence ID" value="TID31186.1"/>
    <property type="molecule type" value="Genomic_DNA"/>
</dbReference>
<reference evidence="7 8" key="1">
    <citation type="journal article" date="2019" name="Front. Genet.">
        <title>Whole-Genome Sequencing of the Opportunistic Yeast Pathogen Candida inconspicua Uncovers Its Hybrid Origin.</title>
        <authorList>
            <person name="Mixao V."/>
            <person name="Hansen A.P."/>
            <person name="Saus E."/>
            <person name="Boekhout T."/>
            <person name="Lass-Florl C."/>
            <person name="Gabaldon T."/>
        </authorList>
    </citation>
    <scope>NUCLEOTIDE SEQUENCE [LARGE SCALE GENOMIC DNA]</scope>
    <source>
        <strain evidence="7 8">CBS 180</strain>
    </source>
</reference>
<feature type="domain" description="UBR-type" evidence="6">
    <location>
        <begin position="36"/>
        <end position="106"/>
    </location>
</feature>
<keyword evidence="8" id="KW-1185">Reference proteome</keyword>
<evidence type="ECO:0000256" key="3">
    <source>
        <dbReference type="ARBA" id="ARBA00022833"/>
    </source>
</evidence>
<dbReference type="InterPro" id="IPR003126">
    <property type="entry name" value="Znf_UBR"/>
</dbReference>
<dbReference type="PROSITE" id="PS51157">
    <property type="entry name" value="ZF_UBR"/>
    <property type="match status" value="1"/>
</dbReference>
<feature type="chain" id="PRO_5020486999" description="UBR-type domain-containing protein" evidence="5">
    <location>
        <begin position="20"/>
        <end position="400"/>
    </location>
</feature>
<dbReference type="GO" id="GO:0005737">
    <property type="term" value="C:cytoplasm"/>
    <property type="evidence" value="ECO:0007669"/>
    <property type="project" value="TreeGrafter"/>
</dbReference>
<protein>
    <recommendedName>
        <fullName evidence="6">UBR-type domain-containing protein</fullName>
    </recommendedName>
</protein>
<dbReference type="PANTHER" id="PTHR13513">
    <property type="entry name" value="E3 UBIQUITIN-PROTEIN LIGASE UBR7"/>
    <property type="match status" value="1"/>
</dbReference>
<proteinExistence type="predicted"/>
<gene>
    <name evidence="7" type="ORF">CANINC_000233</name>
</gene>
<dbReference type="PANTHER" id="PTHR13513:SF9">
    <property type="entry name" value="E3 UBIQUITIN-PROTEIN LIGASE UBR7-RELATED"/>
    <property type="match status" value="1"/>
</dbReference>
<sequence>MRTLAMIISMATLIDYIEAQQALEKEAKELMPYDPKECTFSIGPLRQDLYACLSCYRKTGQLNSVCYACSIKCHASHDLVELFTKRNRTCDCGTTRVDGPCFVRYPKWNNLDVKDYSPDIPDSSNKYSHNFEGRFCECDMPYNPLSDSNMIQCTLGVACDEDWYHEECIMGYTPTTVDRRPTGNGVDKLNDLDEPGMDAESDLRNKTVEKNESTISDDEISGNLLPLEGFPSLETFETIICWKCYNKCPEVKVIESLLECDFVEHIPNRQMQGSEEPLRKKLKGDYTKTIFLKSNYKEKLKAYMNDNPETKLGKFLMKYPFLYEEDPVYRPELDEDDTSSVFELGVQKLNSVPADQAAKGLAAYSQIKSKLTEFLKPFAETGKIVTEDEVKAFFTNIKKS</sequence>
<evidence type="ECO:0000256" key="1">
    <source>
        <dbReference type="ARBA" id="ARBA00022723"/>
    </source>
</evidence>
<dbReference type="GO" id="GO:0008270">
    <property type="term" value="F:zinc ion binding"/>
    <property type="evidence" value="ECO:0007669"/>
    <property type="project" value="UniProtKB-KW"/>
</dbReference>
<evidence type="ECO:0000256" key="5">
    <source>
        <dbReference type="SAM" id="SignalP"/>
    </source>
</evidence>
<dbReference type="Pfam" id="PF02207">
    <property type="entry name" value="zf-UBR"/>
    <property type="match status" value="1"/>
</dbReference>
<evidence type="ECO:0000259" key="6">
    <source>
        <dbReference type="PROSITE" id="PS51157"/>
    </source>
</evidence>
<keyword evidence="5" id="KW-0732">Signal</keyword>
<dbReference type="InterPro" id="IPR040204">
    <property type="entry name" value="UBR7"/>
</dbReference>
<dbReference type="AlphaFoldDB" id="A0A4T0X6N1"/>
<dbReference type="InterPro" id="IPR047506">
    <property type="entry name" value="UBR7-like_UBR-box"/>
</dbReference>
<dbReference type="OrthoDB" id="5795902at2759"/>
<feature type="signal peptide" evidence="5">
    <location>
        <begin position="1"/>
        <end position="19"/>
    </location>
</feature>
<evidence type="ECO:0000313" key="7">
    <source>
        <dbReference type="EMBL" id="TID31186.1"/>
    </source>
</evidence>
<feature type="zinc finger region" description="UBR-type" evidence="4">
    <location>
        <begin position="36"/>
        <end position="106"/>
    </location>
</feature>
<dbReference type="InterPro" id="IPR011011">
    <property type="entry name" value="Znf_FYVE_PHD"/>
</dbReference>
<comment type="caution">
    <text evidence="7">The sequence shown here is derived from an EMBL/GenBank/DDBJ whole genome shotgun (WGS) entry which is preliminary data.</text>
</comment>
<organism evidence="7 8">
    <name type="scientific">Pichia inconspicua</name>
    <dbReference type="NCBI Taxonomy" id="52247"/>
    <lineage>
        <taxon>Eukaryota</taxon>
        <taxon>Fungi</taxon>
        <taxon>Dikarya</taxon>
        <taxon>Ascomycota</taxon>
        <taxon>Saccharomycotina</taxon>
        <taxon>Pichiomycetes</taxon>
        <taxon>Pichiales</taxon>
        <taxon>Pichiaceae</taxon>
        <taxon>Pichia</taxon>
    </lineage>
</organism>
<dbReference type="SMART" id="SM00396">
    <property type="entry name" value="ZnF_UBR1"/>
    <property type="match status" value="1"/>
</dbReference>
<evidence type="ECO:0000256" key="2">
    <source>
        <dbReference type="ARBA" id="ARBA00022771"/>
    </source>
</evidence>
<keyword evidence="1" id="KW-0479">Metal-binding</keyword>
<dbReference type="GO" id="GO:0061630">
    <property type="term" value="F:ubiquitin protein ligase activity"/>
    <property type="evidence" value="ECO:0007669"/>
    <property type="project" value="InterPro"/>
</dbReference>
<dbReference type="SUPFAM" id="SSF57903">
    <property type="entry name" value="FYVE/PHD zinc finger"/>
    <property type="match status" value="1"/>
</dbReference>
<name>A0A4T0X6N1_9ASCO</name>
<evidence type="ECO:0000313" key="8">
    <source>
        <dbReference type="Proteomes" id="UP000307173"/>
    </source>
</evidence>
<evidence type="ECO:0000256" key="4">
    <source>
        <dbReference type="PROSITE-ProRule" id="PRU00508"/>
    </source>
</evidence>
<keyword evidence="2" id="KW-0863">Zinc-finger</keyword>
<accession>A0A4T0X6N1</accession>
<keyword evidence="3" id="KW-0862">Zinc</keyword>
<dbReference type="Proteomes" id="UP000307173">
    <property type="component" value="Unassembled WGS sequence"/>
</dbReference>